<feature type="region of interest" description="Disordered" evidence="1">
    <location>
        <begin position="455"/>
        <end position="507"/>
    </location>
</feature>
<feature type="region of interest" description="Disordered" evidence="1">
    <location>
        <begin position="248"/>
        <end position="350"/>
    </location>
</feature>
<feature type="compositionally biased region" description="Basic residues" evidence="1">
    <location>
        <begin position="297"/>
        <end position="321"/>
    </location>
</feature>
<reference evidence="2 3" key="1">
    <citation type="submission" date="2024-02" db="EMBL/GenBank/DDBJ databases">
        <title>A draft genome for the cacao thread blight pathogen Marasmius crinis-equi.</title>
        <authorList>
            <person name="Cohen S.P."/>
            <person name="Baruah I.K."/>
            <person name="Amoako-Attah I."/>
            <person name="Bukari Y."/>
            <person name="Meinhardt L.W."/>
            <person name="Bailey B.A."/>
        </authorList>
    </citation>
    <scope>NUCLEOTIDE SEQUENCE [LARGE SCALE GENOMIC DNA]</scope>
    <source>
        <strain evidence="2 3">GH-76</strain>
    </source>
</reference>
<feature type="region of interest" description="Disordered" evidence="1">
    <location>
        <begin position="521"/>
        <end position="629"/>
    </location>
</feature>
<feature type="compositionally biased region" description="Basic and acidic residues" evidence="1">
    <location>
        <begin position="271"/>
        <end position="296"/>
    </location>
</feature>
<feature type="compositionally biased region" description="Polar residues" evidence="1">
    <location>
        <begin position="256"/>
        <end position="269"/>
    </location>
</feature>
<feature type="region of interest" description="Disordered" evidence="1">
    <location>
        <begin position="92"/>
        <end position="226"/>
    </location>
</feature>
<name>A0ABR3FEH5_9AGAR</name>
<feature type="compositionally biased region" description="Basic residues" evidence="1">
    <location>
        <begin position="157"/>
        <end position="168"/>
    </location>
</feature>
<feature type="compositionally biased region" description="Basic and acidic residues" evidence="1">
    <location>
        <begin position="130"/>
        <end position="154"/>
    </location>
</feature>
<dbReference type="EMBL" id="JBAHYK010000473">
    <property type="protein sequence ID" value="KAL0573707.1"/>
    <property type="molecule type" value="Genomic_DNA"/>
</dbReference>
<gene>
    <name evidence="2" type="ORF">V5O48_008251</name>
</gene>
<organism evidence="2 3">
    <name type="scientific">Marasmius crinis-equi</name>
    <dbReference type="NCBI Taxonomy" id="585013"/>
    <lineage>
        <taxon>Eukaryota</taxon>
        <taxon>Fungi</taxon>
        <taxon>Dikarya</taxon>
        <taxon>Basidiomycota</taxon>
        <taxon>Agaricomycotina</taxon>
        <taxon>Agaricomycetes</taxon>
        <taxon>Agaricomycetidae</taxon>
        <taxon>Agaricales</taxon>
        <taxon>Marasmiineae</taxon>
        <taxon>Marasmiaceae</taxon>
        <taxon>Marasmius</taxon>
    </lineage>
</organism>
<dbReference type="Proteomes" id="UP001465976">
    <property type="component" value="Unassembled WGS sequence"/>
</dbReference>
<evidence type="ECO:0008006" key="4">
    <source>
        <dbReference type="Google" id="ProtNLM"/>
    </source>
</evidence>
<keyword evidence="3" id="KW-1185">Reference proteome</keyword>
<feature type="compositionally biased region" description="Polar residues" evidence="1">
    <location>
        <begin position="552"/>
        <end position="569"/>
    </location>
</feature>
<feature type="compositionally biased region" description="Polar residues" evidence="1">
    <location>
        <begin position="595"/>
        <end position="607"/>
    </location>
</feature>
<evidence type="ECO:0000313" key="3">
    <source>
        <dbReference type="Proteomes" id="UP001465976"/>
    </source>
</evidence>
<sequence>MKYNNYNNDNNTESGVYYIVPNRNGPPGSKRIIRRPRAPLTSTPLDDDFDAVTQDRTTMYTAKGRYSWVPTQPPLDDEFDAQTYTNLTGFERIDEVDEDEYDNRRGGLAGYGGREEVEEVDTNTNTRGVEIGDSRNGDTDIPHDRPSSSRDDGYAYHPHHPAGHRARTQPRVQSSLNPTRSRNGHYQPHHSRPYPSDEFASRYVTEREREREAQRTPRPPYVNGSAAAVGESSYQRYGNANANELVRSASRRSSNHHYTNGNAQHIQNHNHTRENGRVYRSEEIIRHSTGDRDRHAHNARSSSRKRRDSSAKPRSRSRSRVRPPSTTPKPQPQQHKPKAITNGPIRPPARQQSYEVIKSRVLEDTPEKTVTISTWRERVADEAGTRSRREYGYVNRENEVEMSIYYVDADDYPVEDGRGRVVEEQVFEKKAPKSGGGRSIARSVVREGEVDWMGSKSPRMVKRALSAAGSRKGKERESQSDLGDDEDVRSYIRDRVQTPWPSMSELGDIDEELEGVEAEGKVLRHQRSQSLPIEWPDSKESDDLGAFHNKSLPRTSTPVRRQRDASGSTAPLEDVKNYAPNRGLASPRAPKSLSLFPTRSNGSTISSIPGPPVSLGTPRPSTSTQPSSVHPLEELLGSCQPPLSHLGPVLLELGIQTEDHLKAVGKMSETTRDRELKQVALKRGVTVFEWAILLDKMCNI</sequence>
<evidence type="ECO:0000313" key="2">
    <source>
        <dbReference type="EMBL" id="KAL0573707.1"/>
    </source>
</evidence>
<feature type="compositionally biased region" description="Polar residues" evidence="1">
    <location>
        <begin position="170"/>
        <end position="181"/>
    </location>
</feature>
<feature type="compositionally biased region" description="Low complexity" evidence="1">
    <location>
        <begin position="617"/>
        <end position="628"/>
    </location>
</feature>
<proteinExistence type="predicted"/>
<evidence type="ECO:0000256" key="1">
    <source>
        <dbReference type="SAM" id="MobiDB-lite"/>
    </source>
</evidence>
<feature type="compositionally biased region" description="Basic and acidic residues" evidence="1">
    <location>
        <begin position="204"/>
        <end position="215"/>
    </location>
</feature>
<accession>A0ABR3FEH5</accession>
<protein>
    <recommendedName>
        <fullName evidence="4">BRCT domain-containing protein</fullName>
    </recommendedName>
</protein>
<comment type="caution">
    <text evidence="2">The sequence shown here is derived from an EMBL/GenBank/DDBJ whole genome shotgun (WGS) entry which is preliminary data.</text>
</comment>